<dbReference type="Gene3D" id="3.40.50.1820">
    <property type="entry name" value="alpha/beta hydrolase"/>
    <property type="match status" value="1"/>
</dbReference>
<evidence type="ECO:0000256" key="3">
    <source>
        <dbReference type="ARBA" id="ARBA00023004"/>
    </source>
</evidence>
<dbReference type="PRINTS" id="PR00385">
    <property type="entry name" value="P450"/>
</dbReference>
<dbReference type="SUPFAM" id="SSF48264">
    <property type="entry name" value="Cytochrome P450"/>
    <property type="match status" value="1"/>
</dbReference>
<evidence type="ECO:0000256" key="2">
    <source>
        <dbReference type="ARBA" id="ARBA00022723"/>
    </source>
</evidence>
<dbReference type="AlphaFoldDB" id="A0AAE8SVS8"/>
<comment type="cofactor">
    <cofactor evidence="4">
        <name>heme</name>
        <dbReference type="ChEBI" id="CHEBI:30413"/>
    </cofactor>
</comment>
<dbReference type="CDD" id="cd11059">
    <property type="entry name" value="CYP_fungal"/>
    <property type="match status" value="1"/>
</dbReference>
<dbReference type="InterPro" id="IPR001128">
    <property type="entry name" value="Cyt_P450"/>
</dbReference>
<dbReference type="Pfam" id="PF08538">
    <property type="entry name" value="DUF1749"/>
    <property type="match status" value="1"/>
</dbReference>
<accession>A0AAE8SVS8</accession>
<dbReference type="PRINTS" id="PR00463">
    <property type="entry name" value="EP450I"/>
</dbReference>
<keyword evidence="2 4" id="KW-0479">Metal-binding</keyword>
<comment type="caution">
    <text evidence="6">The sequence shown here is derived from an EMBL/GenBank/DDBJ whole genome shotgun (WGS) entry which is preliminary data.</text>
</comment>
<dbReference type="InterPro" id="IPR002401">
    <property type="entry name" value="Cyt_P450_E_grp-I"/>
</dbReference>
<keyword evidence="5" id="KW-1133">Transmembrane helix</keyword>
<dbReference type="GO" id="GO:0004497">
    <property type="term" value="F:monooxygenase activity"/>
    <property type="evidence" value="ECO:0007669"/>
    <property type="project" value="InterPro"/>
</dbReference>
<evidence type="ECO:0000313" key="6">
    <source>
        <dbReference type="EMBL" id="SPO02789.1"/>
    </source>
</evidence>
<evidence type="ECO:0000256" key="5">
    <source>
        <dbReference type="SAM" id="Phobius"/>
    </source>
</evidence>
<dbReference type="Pfam" id="PF00067">
    <property type="entry name" value="p450"/>
    <property type="match status" value="1"/>
</dbReference>
<dbReference type="PANTHER" id="PTHR24305">
    <property type="entry name" value="CYTOCHROME P450"/>
    <property type="match status" value="1"/>
</dbReference>
<proteinExistence type="predicted"/>
<keyword evidence="1 4" id="KW-0349">Heme</keyword>
<sequence>MTSSPFLTRVHYYNSPTRHSCAYESGTFDSPNVIVAIGGLGDGPHTVPYFRDLAVRLDSANGGPGYSVFEFRLKSSFIGFGTSSLAEDVRHISDLVKYLRGIGKERIVLLGHSTGCQDIMAYVNDANYTKHGIEPVEGFILQGPVSDREAIEAERKDGFDQVVADARVMVADGRGGDCLPQRTLPDMLAGTPVSAYRFLALATKGGDDDYFSSDLETSVVSKIWSSFDRPFLVLHSAEDEFVPSTIDKKGLIEGWRKENTLMSPLSGLIPGANHTVDSEEARTRTYSRRATVPPIMLLFSPLFLLAAATLILAAGLIRCLTSPLAKIPGPRVSLFTSLVLKWNELRANRRGYIHALHVRYGPVVRVSPHEVSFTSALAVKEIYCSGGSGYDKTEFYDLFRVYGRRTMFTTLNKSDHSKRRRIIADRYANSNIMRPVSMTGIQERASKFITKCNESVGQSLDIFLCTQNKDHEEMMHQVASDDSLQNRLIEFYSPTLHQVTAKLLYSLAKPRETPMADEFVLKASGQSDPADFTLLKRMLEKSELDPIDYAAECLDHMAAGIDTTGDALCFLMWELSRPGSFHFQEKLRAELRDRAGKPLDQLPFLEAVVSEGLRYFPAIPMSLPRYVPHGGKVIDGYVVPGGTVVSCQAYSVHRLNEDVFPDAERFDPERWLEPEGDAERRRLQFAFASGGRGCVGKHLALAEMKTLLAEVYSRFSTTVDSGTTVADMDMSDQLISSRPAGQRCLLRFEPIEGQ</sequence>
<protein>
    <submittedName>
        <fullName evidence="6">Related to benzoate 4-monooxygenase cytochrome P450</fullName>
    </submittedName>
</protein>
<dbReference type="GO" id="GO:0005506">
    <property type="term" value="F:iron ion binding"/>
    <property type="evidence" value="ECO:0007669"/>
    <property type="project" value="InterPro"/>
</dbReference>
<dbReference type="InterPro" id="IPR050121">
    <property type="entry name" value="Cytochrome_P450_monoxygenase"/>
</dbReference>
<dbReference type="InterPro" id="IPR029058">
    <property type="entry name" value="AB_hydrolase_fold"/>
</dbReference>
<feature type="binding site" description="axial binding residue" evidence="4">
    <location>
        <position position="694"/>
    </location>
    <ligand>
        <name>heme</name>
        <dbReference type="ChEBI" id="CHEBI:30413"/>
    </ligand>
    <ligandPart>
        <name>Fe</name>
        <dbReference type="ChEBI" id="CHEBI:18248"/>
    </ligandPart>
</feature>
<dbReference type="Gene3D" id="1.10.630.10">
    <property type="entry name" value="Cytochrome P450"/>
    <property type="match status" value="1"/>
</dbReference>
<keyword evidence="5" id="KW-0472">Membrane</keyword>
<feature type="transmembrane region" description="Helical" evidence="5">
    <location>
        <begin position="295"/>
        <end position="317"/>
    </location>
</feature>
<dbReference type="Proteomes" id="UP001187682">
    <property type="component" value="Unassembled WGS sequence"/>
</dbReference>
<keyword evidence="7" id="KW-1185">Reference proteome</keyword>
<evidence type="ECO:0000256" key="4">
    <source>
        <dbReference type="PIRSR" id="PIRSR602401-1"/>
    </source>
</evidence>
<dbReference type="GO" id="GO:0016705">
    <property type="term" value="F:oxidoreductase activity, acting on paired donors, with incorporation or reduction of molecular oxygen"/>
    <property type="evidence" value="ECO:0007669"/>
    <property type="project" value="InterPro"/>
</dbReference>
<organism evidence="6 7">
    <name type="scientific">Cephalotrichum gorgonifer</name>
    <dbReference type="NCBI Taxonomy" id="2041049"/>
    <lineage>
        <taxon>Eukaryota</taxon>
        <taxon>Fungi</taxon>
        <taxon>Dikarya</taxon>
        <taxon>Ascomycota</taxon>
        <taxon>Pezizomycotina</taxon>
        <taxon>Sordariomycetes</taxon>
        <taxon>Hypocreomycetidae</taxon>
        <taxon>Microascales</taxon>
        <taxon>Microascaceae</taxon>
        <taxon>Cephalotrichum</taxon>
    </lineage>
</organism>
<reference evidence="6" key="1">
    <citation type="submission" date="2018-03" db="EMBL/GenBank/DDBJ databases">
        <authorList>
            <person name="Guldener U."/>
        </authorList>
    </citation>
    <scope>NUCLEOTIDE SEQUENCE</scope>
</reference>
<dbReference type="PANTHER" id="PTHR24305:SF164">
    <property type="entry name" value="P450, PUTATIVE (EUROFUNG)-RELATED"/>
    <property type="match status" value="1"/>
</dbReference>
<keyword evidence="5" id="KW-0812">Transmembrane</keyword>
<keyword evidence="3 4" id="KW-0408">Iron</keyword>
<gene>
    <name evidence="6" type="ORF">DNG_05464</name>
</gene>
<dbReference type="InterPro" id="IPR013744">
    <property type="entry name" value="SidJ"/>
</dbReference>
<dbReference type="GO" id="GO:0020037">
    <property type="term" value="F:heme binding"/>
    <property type="evidence" value="ECO:0007669"/>
    <property type="project" value="InterPro"/>
</dbReference>
<dbReference type="InterPro" id="IPR036396">
    <property type="entry name" value="Cyt_P450_sf"/>
</dbReference>
<evidence type="ECO:0000256" key="1">
    <source>
        <dbReference type="ARBA" id="ARBA00022617"/>
    </source>
</evidence>
<dbReference type="SUPFAM" id="SSF53474">
    <property type="entry name" value="alpha/beta-Hydrolases"/>
    <property type="match status" value="1"/>
</dbReference>
<name>A0AAE8SVS8_9PEZI</name>
<dbReference type="EMBL" id="ONZQ02000007">
    <property type="protein sequence ID" value="SPO02789.1"/>
    <property type="molecule type" value="Genomic_DNA"/>
</dbReference>
<evidence type="ECO:0000313" key="7">
    <source>
        <dbReference type="Proteomes" id="UP001187682"/>
    </source>
</evidence>